<comment type="caution">
    <text evidence="1">The sequence shown here is derived from an EMBL/GenBank/DDBJ whole genome shotgun (WGS) entry which is preliminary data.</text>
</comment>
<organism evidence="1 2">
    <name type="scientific">Spartinivicinus marinus</name>
    <dbReference type="NCBI Taxonomy" id="2994442"/>
    <lineage>
        <taxon>Bacteria</taxon>
        <taxon>Pseudomonadati</taxon>
        <taxon>Pseudomonadota</taxon>
        <taxon>Gammaproteobacteria</taxon>
        <taxon>Oceanospirillales</taxon>
        <taxon>Zooshikellaceae</taxon>
        <taxon>Spartinivicinus</taxon>
    </lineage>
</organism>
<reference evidence="1 2" key="1">
    <citation type="submission" date="2020-07" db="EMBL/GenBank/DDBJ databases">
        <title>Endozoicomonas sp. nov., isolated from sediment.</title>
        <authorList>
            <person name="Gu T."/>
        </authorList>
    </citation>
    <scope>NUCLEOTIDE SEQUENCE [LARGE SCALE GENOMIC DNA]</scope>
    <source>
        <strain evidence="1 2">SM1973</strain>
    </source>
</reference>
<sequence>MKYFETSYIVNKPISLTFDSALDILSLHTKVGLFDKAYVTTNELGVEDIGKIYSVVTNYGDISVRCLLKLEKIKKPYLYILNYSYETKNEEGKINEGCSFIPWETLTCVVSFVECESGTRITTTVYANGVRSLFGKLSTKVLGLVNSFQQRKYNKRTAAYINEKMT</sequence>
<proteinExistence type="predicted"/>
<dbReference type="EMBL" id="JACCKB010000021">
    <property type="protein sequence ID" value="NYZ67112.1"/>
    <property type="molecule type" value="Genomic_DNA"/>
</dbReference>
<evidence type="ECO:0000313" key="1">
    <source>
        <dbReference type="EMBL" id="NYZ67112.1"/>
    </source>
</evidence>
<name>A0A853I670_9GAMM</name>
<dbReference type="RefSeq" id="WP_180569134.1">
    <property type="nucleotide sequence ID" value="NZ_JACCKB010000021.1"/>
</dbReference>
<evidence type="ECO:0000313" key="2">
    <source>
        <dbReference type="Proteomes" id="UP000569732"/>
    </source>
</evidence>
<gene>
    <name evidence="1" type="ORF">H0A36_13915</name>
</gene>
<evidence type="ECO:0008006" key="3">
    <source>
        <dbReference type="Google" id="ProtNLM"/>
    </source>
</evidence>
<keyword evidence="2" id="KW-1185">Reference proteome</keyword>
<dbReference type="AlphaFoldDB" id="A0A853I670"/>
<protein>
    <recommendedName>
        <fullName evidence="3">DUF1990 domain-containing protein</fullName>
    </recommendedName>
</protein>
<accession>A0A853I670</accession>
<dbReference type="Proteomes" id="UP000569732">
    <property type="component" value="Unassembled WGS sequence"/>
</dbReference>